<dbReference type="Gene3D" id="3.40.1440.10">
    <property type="entry name" value="GIY-YIG endonuclease"/>
    <property type="match status" value="1"/>
</dbReference>
<keyword evidence="2" id="KW-0680">Restriction system</keyword>
<dbReference type="Pfam" id="PF01420">
    <property type="entry name" value="Methylase_S"/>
    <property type="match status" value="2"/>
</dbReference>
<dbReference type="RefSeq" id="WP_121934673.1">
    <property type="nucleotide sequence ID" value="NZ_RDOJ01000009.1"/>
</dbReference>
<dbReference type="GO" id="GO:0003682">
    <property type="term" value="F:chromatin binding"/>
    <property type="evidence" value="ECO:0007669"/>
    <property type="project" value="InterPro"/>
</dbReference>
<dbReference type="CDD" id="cd10456">
    <property type="entry name" value="GIY-YIG_UPF0213"/>
    <property type="match status" value="1"/>
</dbReference>
<evidence type="ECO:0000313" key="6">
    <source>
        <dbReference type="EMBL" id="RLZ09720.1"/>
    </source>
</evidence>
<reference evidence="6 7" key="1">
    <citation type="submission" date="2018-10" db="EMBL/GenBank/DDBJ databases">
        <authorList>
            <person name="Chen X."/>
        </authorList>
    </citation>
    <scope>NUCLEOTIDE SEQUENCE [LARGE SCALE GENOMIC DNA]</scope>
    <source>
        <strain evidence="6 7">YIM 102668</strain>
    </source>
</reference>
<evidence type="ECO:0000256" key="2">
    <source>
        <dbReference type="ARBA" id="ARBA00022747"/>
    </source>
</evidence>
<dbReference type="AlphaFoldDB" id="A0A3L9M9G1"/>
<dbReference type="SUPFAM" id="SSF116734">
    <property type="entry name" value="DNA methylase specificity domain"/>
    <property type="match status" value="2"/>
</dbReference>
<dbReference type="GO" id="GO:0003677">
    <property type="term" value="F:DNA binding"/>
    <property type="evidence" value="ECO:0007669"/>
    <property type="project" value="UniProtKB-KW"/>
</dbReference>
<accession>A0A3L9M9G1</accession>
<dbReference type="InterPro" id="IPR044946">
    <property type="entry name" value="Restrct_endonuc_typeI_TRD_sf"/>
</dbReference>
<comment type="similarity">
    <text evidence="1">Belongs to the type-I restriction system S methylase family.</text>
</comment>
<keyword evidence="3" id="KW-0238">DNA-binding</keyword>
<feature type="domain" description="GIY-YIG" evidence="4">
    <location>
        <begin position="231"/>
        <end position="306"/>
    </location>
</feature>
<dbReference type="OrthoDB" id="9816225at2"/>
<dbReference type="Proteomes" id="UP000275348">
    <property type="component" value="Unassembled WGS sequence"/>
</dbReference>
<comment type="caution">
    <text evidence="6">The sequence shown here is derived from an EMBL/GenBank/DDBJ whole genome shotgun (WGS) entry which is preliminary data.</text>
</comment>
<dbReference type="GO" id="GO:0009307">
    <property type="term" value="P:DNA restriction-modification system"/>
    <property type="evidence" value="ECO:0007669"/>
    <property type="project" value="UniProtKB-KW"/>
</dbReference>
<dbReference type="InterPro" id="IPR052021">
    <property type="entry name" value="Type-I_RS_S_subunit"/>
</dbReference>
<evidence type="ECO:0000256" key="3">
    <source>
        <dbReference type="ARBA" id="ARBA00023125"/>
    </source>
</evidence>
<name>A0A3L9M9G1_9FLAO</name>
<dbReference type="InterPro" id="IPR000055">
    <property type="entry name" value="Restrct_endonuc_typeI_TRD"/>
</dbReference>
<dbReference type="PANTHER" id="PTHR30408">
    <property type="entry name" value="TYPE-1 RESTRICTION ENZYME ECOKI SPECIFICITY PROTEIN"/>
    <property type="match status" value="1"/>
</dbReference>
<organism evidence="6 7">
    <name type="scientific">Faecalibacter macacae</name>
    <dbReference type="NCBI Taxonomy" id="1859289"/>
    <lineage>
        <taxon>Bacteria</taxon>
        <taxon>Pseudomonadati</taxon>
        <taxon>Bacteroidota</taxon>
        <taxon>Flavobacteriia</taxon>
        <taxon>Flavobacteriales</taxon>
        <taxon>Weeksellaceae</taxon>
        <taxon>Faecalibacter</taxon>
    </lineage>
</organism>
<keyword evidence="7" id="KW-1185">Reference proteome</keyword>
<dbReference type="PANTHER" id="PTHR30408:SF12">
    <property type="entry name" value="TYPE I RESTRICTION ENZYME MJAVIII SPECIFICITY SUBUNIT"/>
    <property type="match status" value="1"/>
</dbReference>
<gene>
    <name evidence="6" type="ORF">EAH69_08000</name>
</gene>
<proteinExistence type="inferred from homology"/>
<evidence type="ECO:0000259" key="5">
    <source>
        <dbReference type="PROSITE" id="PS51038"/>
    </source>
</evidence>
<feature type="domain" description="BAH" evidence="5">
    <location>
        <begin position="62"/>
        <end position="182"/>
    </location>
</feature>
<dbReference type="SUPFAM" id="SSF82771">
    <property type="entry name" value="GIY-YIG endonuclease"/>
    <property type="match status" value="1"/>
</dbReference>
<evidence type="ECO:0008006" key="8">
    <source>
        <dbReference type="Google" id="ProtNLM"/>
    </source>
</evidence>
<sequence length="526" mass="60264">MSYKKLGNYIQQVNNRNRDLQVDTLLGVSITKKLIPSIANTVGTDMSTYKIIEKGQFAYGTITSRNGDKISIALADEYEKALVSQIYIVFEVIDKNELLPEYLMMWFSRPEFDRYARYHSHGSTRESFDWEELCEVELPVPSIEKQREIVAQYQAIENKIKVNEQICEKLEATAQTLYKQWFVDFEFPCLPSGYRPHGQVNQNLPIDEYITKIGSVCTYSKVGGLPVSDGKTWFVYLILCENDSVYKGMTNDLYRRFYEHYMGEGAEWTKLNKPLKVIHWESFATKEEAVKREKDLKTGYGRTWISRQIEKAGGITQLKTSLPAPQTELRTAGKMVFNEELEKEIPEGWEVKSLSDISKITMGQSPEGENYNDKGNGKIFYQGRTDFGFRIPEVRIFTTLSKKNAKKGDVLMSVRAPVGDLNIADSDCSIGRGIAALSSKESSYLFYLMKSFKSHFELSDGTGTIFSSINKDELFNLKVIYNENYSKDFHEKMNHIDDEIILISKQNQKLTQLQSLLLSRLATLEG</sequence>
<dbReference type="Pfam" id="PF01541">
    <property type="entry name" value="GIY-YIG"/>
    <property type="match status" value="1"/>
</dbReference>
<evidence type="ECO:0000313" key="7">
    <source>
        <dbReference type="Proteomes" id="UP000275348"/>
    </source>
</evidence>
<dbReference type="PROSITE" id="PS50164">
    <property type="entry name" value="GIY_YIG"/>
    <property type="match status" value="1"/>
</dbReference>
<dbReference type="InterPro" id="IPR035901">
    <property type="entry name" value="GIY-YIG_endonuc_sf"/>
</dbReference>
<protein>
    <recommendedName>
        <fullName evidence="8">Restriction endonuclease subunit S</fullName>
    </recommendedName>
</protein>
<dbReference type="InterPro" id="IPR001025">
    <property type="entry name" value="BAH_dom"/>
</dbReference>
<dbReference type="EMBL" id="RDOJ01000009">
    <property type="protein sequence ID" value="RLZ09720.1"/>
    <property type="molecule type" value="Genomic_DNA"/>
</dbReference>
<evidence type="ECO:0000259" key="4">
    <source>
        <dbReference type="PROSITE" id="PS50164"/>
    </source>
</evidence>
<dbReference type="InterPro" id="IPR000305">
    <property type="entry name" value="GIY-YIG_endonuc"/>
</dbReference>
<evidence type="ECO:0000256" key="1">
    <source>
        <dbReference type="ARBA" id="ARBA00010923"/>
    </source>
</evidence>
<dbReference type="Gene3D" id="3.90.220.20">
    <property type="entry name" value="DNA methylase specificity domains"/>
    <property type="match status" value="2"/>
</dbReference>
<dbReference type="PROSITE" id="PS51038">
    <property type="entry name" value="BAH"/>
    <property type="match status" value="1"/>
</dbReference>